<evidence type="ECO:0000256" key="6">
    <source>
        <dbReference type="SAM" id="MobiDB-lite"/>
    </source>
</evidence>
<evidence type="ECO:0000256" key="1">
    <source>
        <dbReference type="ARBA" id="ARBA00022617"/>
    </source>
</evidence>
<keyword evidence="5" id="KW-0813">Transport</keyword>
<sequence>MQHRTVDQVPPPSPRVIDVVRATCATLPDDSTLLAEHFYDHLFRLAPDIRPMFAADMTQQQIRMSEALLDVVRNLDQPQEIQAYLRDLGAHHYRVLGVEPAQYRYVGWALVRAVGDLSNSWSSHTGSAWVLVYEWITANMLAGAQEAAERSRMTETRRTEPARERQTDPGRRARTR</sequence>
<proteinExistence type="inferred from homology"/>
<keyword evidence="1 5" id="KW-0349">Heme</keyword>
<dbReference type="SUPFAM" id="SSF46458">
    <property type="entry name" value="Globin-like"/>
    <property type="match status" value="1"/>
</dbReference>
<reference evidence="8 9" key="1">
    <citation type="submission" date="2018-03" db="EMBL/GenBank/DDBJ databases">
        <title>Genomic Encyclopedia of Archaeal and Bacterial Type Strains, Phase II (KMG-II): from individual species to whole genera.</title>
        <authorList>
            <person name="Goeker M."/>
        </authorList>
    </citation>
    <scope>NUCLEOTIDE SEQUENCE [LARGE SCALE GENOMIC DNA]</scope>
    <source>
        <strain evidence="8 9">DSM 45312</strain>
    </source>
</reference>
<dbReference type="EMBL" id="PYGA01000019">
    <property type="protein sequence ID" value="PSK91852.1"/>
    <property type="molecule type" value="Genomic_DNA"/>
</dbReference>
<dbReference type="GO" id="GO:0008941">
    <property type="term" value="F:nitric oxide dioxygenase NAD(P)H activity"/>
    <property type="evidence" value="ECO:0007669"/>
    <property type="project" value="TreeGrafter"/>
</dbReference>
<feature type="region of interest" description="Disordered" evidence="6">
    <location>
        <begin position="147"/>
        <end position="176"/>
    </location>
</feature>
<evidence type="ECO:0000259" key="7">
    <source>
        <dbReference type="PROSITE" id="PS01033"/>
    </source>
</evidence>
<dbReference type="PROSITE" id="PS01033">
    <property type="entry name" value="GLOBIN"/>
    <property type="match status" value="1"/>
</dbReference>
<protein>
    <submittedName>
        <fullName evidence="8">Hemoglobin-like flavoprotein</fullName>
    </submittedName>
</protein>
<dbReference type="Gene3D" id="1.10.490.10">
    <property type="entry name" value="Globins"/>
    <property type="match status" value="1"/>
</dbReference>
<dbReference type="InterPro" id="IPR012292">
    <property type="entry name" value="Globin/Proto"/>
</dbReference>
<comment type="similarity">
    <text evidence="5">Belongs to the globin family.</text>
</comment>
<keyword evidence="9" id="KW-1185">Reference proteome</keyword>
<dbReference type="GO" id="GO:0019825">
    <property type="term" value="F:oxygen binding"/>
    <property type="evidence" value="ECO:0007669"/>
    <property type="project" value="InterPro"/>
</dbReference>
<dbReference type="InterPro" id="IPR000971">
    <property type="entry name" value="Globin"/>
</dbReference>
<dbReference type="GO" id="GO:0046210">
    <property type="term" value="P:nitric oxide catabolic process"/>
    <property type="evidence" value="ECO:0007669"/>
    <property type="project" value="TreeGrafter"/>
</dbReference>
<dbReference type="GO" id="GO:0046872">
    <property type="term" value="F:metal ion binding"/>
    <property type="evidence" value="ECO:0007669"/>
    <property type="project" value="UniProtKB-KW"/>
</dbReference>
<dbReference type="GO" id="GO:0071500">
    <property type="term" value="P:cellular response to nitrosative stress"/>
    <property type="evidence" value="ECO:0007669"/>
    <property type="project" value="TreeGrafter"/>
</dbReference>
<keyword evidence="2 5" id="KW-0561">Oxygen transport</keyword>
<dbReference type="Proteomes" id="UP000240542">
    <property type="component" value="Unassembled WGS sequence"/>
</dbReference>
<evidence type="ECO:0000256" key="2">
    <source>
        <dbReference type="ARBA" id="ARBA00022621"/>
    </source>
</evidence>
<dbReference type="AlphaFoldDB" id="A0A2P8D3R5"/>
<evidence type="ECO:0000313" key="8">
    <source>
        <dbReference type="EMBL" id="PSK91852.1"/>
    </source>
</evidence>
<evidence type="ECO:0000256" key="5">
    <source>
        <dbReference type="RuleBase" id="RU000356"/>
    </source>
</evidence>
<dbReference type="RefSeq" id="WP_106585513.1">
    <property type="nucleotide sequence ID" value="NZ_PYGA01000019.1"/>
</dbReference>
<dbReference type="GO" id="GO:0071949">
    <property type="term" value="F:FAD binding"/>
    <property type="evidence" value="ECO:0007669"/>
    <property type="project" value="TreeGrafter"/>
</dbReference>
<dbReference type="GO" id="GO:0005344">
    <property type="term" value="F:oxygen carrier activity"/>
    <property type="evidence" value="ECO:0007669"/>
    <property type="project" value="UniProtKB-KW"/>
</dbReference>
<organism evidence="8 9">
    <name type="scientific">Murinocardiopsis flavida</name>
    <dbReference type="NCBI Taxonomy" id="645275"/>
    <lineage>
        <taxon>Bacteria</taxon>
        <taxon>Bacillati</taxon>
        <taxon>Actinomycetota</taxon>
        <taxon>Actinomycetes</taxon>
        <taxon>Streptosporangiales</taxon>
        <taxon>Nocardiopsidaceae</taxon>
        <taxon>Murinocardiopsis</taxon>
    </lineage>
</organism>
<dbReference type="GO" id="GO:0020037">
    <property type="term" value="F:heme binding"/>
    <property type="evidence" value="ECO:0007669"/>
    <property type="project" value="InterPro"/>
</dbReference>
<dbReference type="OrthoDB" id="3213438at2"/>
<dbReference type="CDD" id="cd19753">
    <property type="entry name" value="Mb-like_oxidoreductase"/>
    <property type="match status" value="1"/>
</dbReference>
<evidence type="ECO:0000256" key="4">
    <source>
        <dbReference type="ARBA" id="ARBA00023004"/>
    </source>
</evidence>
<dbReference type="Pfam" id="PF00042">
    <property type="entry name" value="Globin"/>
    <property type="match status" value="1"/>
</dbReference>
<comment type="caution">
    <text evidence="8">The sequence shown here is derived from an EMBL/GenBank/DDBJ whole genome shotgun (WGS) entry which is preliminary data.</text>
</comment>
<dbReference type="PANTHER" id="PTHR43396">
    <property type="entry name" value="FLAVOHEMOPROTEIN"/>
    <property type="match status" value="1"/>
</dbReference>
<accession>A0A2P8D3R5</accession>
<feature type="domain" description="Globin" evidence="7">
    <location>
        <begin position="11"/>
        <end position="145"/>
    </location>
</feature>
<dbReference type="PANTHER" id="PTHR43396:SF3">
    <property type="entry name" value="FLAVOHEMOPROTEIN"/>
    <property type="match status" value="1"/>
</dbReference>
<name>A0A2P8D3R5_9ACTN</name>
<gene>
    <name evidence="8" type="ORF">CLV63_119133</name>
</gene>
<dbReference type="InterPro" id="IPR009050">
    <property type="entry name" value="Globin-like_sf"/>
</dbReference>
<keyword evidence="3" id="KW-0479">Metal-binding</keyword>
<keyword evidence="4" id="KW-0408">Iron</keyword>
<evidence type="ECO:0000256" key="3">
    <source>
        <dbReference type="ARBA" id="ARBA00022723"/>
    </source>
</evidence>
<evidence type="ECO:0000313" key="9">
    <source>
        <dbReference type="Proteomes" id="UP000240542"/>
    </source>
</evidence>